<comment type="caution">
    <text evidence="3">The sequence shown here is derived from an EMBL/GenBank/DDBJ whole genome shotgun (WGS) entry which is preliminary data.</text>
</comment>
<keyword evidence="4" id="KW-1185">Reference proteome</keyword>
<sequence length="85" mass="9296">MKTRSRLVVWFFGFLCIASPQQGDLRPSGPPLGHRVGGGTRTRDRGVPADLRADTLAFVPSTPLDIGERDKFSGTNFSKYLNSNS</sequence>
<proteinExistence type="predicted"/>
<protein>
    <submittedName>
        <fullName evidence="3">Uncharacterized protein</fullName>
    </submittedName>
</protein>
<gene>
    <name evidence="3" type="ORF">PoB_001715400</name>
</gene>
<evidence type="ECO:0000313" key="4">
    <source>
        <dbReference type="Proteomes" id="UP000735302"/>
    </source>
</evidence>
<keyword evidence="2" id="KW-0732">Signal</keyword>
<name>A0AAV3Z8A9_9GAST</name>
<dbReference type="EMBL" id="BLXT01002056">
    <property type="protein sequence ID" value="GFN90648.1"/>
    <property type="molecule type" value="Genomic_DNA"/>
</dbReference>
<feature type="chain" id="PRO_5043831194" evidence="2">
    <location>
        <begin position="24"/>
        <end position="85"/>
    </location>
</feature>
<evidence type="ECO:0000256" key="2">
    <source>
        <dbReference type="SAM" id="SignalP"/>
    </source>
</evidence>
<feature type="signal peptide" evidence="2">
    <location>
        <begin position="1"/>
        <end position="23"/>
    </location>
</feature>
<evidence type="ECO:0000313" key="3">
    <source>
        <dbReference type="EMBL" id="GFN90648.1"/>
    </source>
</evidence>
<reference evidence="3 4" key="1">
    <citation type="journal article" date="2021" name="Elife">
        <title>Chloroplast acquisition without the gene transfer in kleptoplastic sea slugs, Plakobranchus ocellatus.</title>
        <authorList>
            <person name="Maeda T."/>
            <person name="Takahashi S."/>
            <person name="Yoshida T."/>
            <person name="Shimamura S."/>
            <person name="Takaki Y."/>
            <person name="Nagai Y."/>
            <person name="Toyoda A."/>
            <person name="Suzuki Y."/>
            <person name="Arimoto A."/>
            <person name="Ishii H."/>
            <person name="Satoh N."/>
            <person name="Nishiyama T."/>
            <person name="Hasebe M."/>
            <person name="Maruyama T."/>
            <person name="Minagawa J."/>
            <person name="Obokata J."/>
            <person name="Shigenobu S."/>
        </authorList>
    </citation>
    <scope>NUCLEOTIDE SEQUENCE [LARGE SCALE GENOMIC DNA]</scope>
</reference>
<dbReference type="Proteomes" id="UP000735302">
    <property type="component" value="Unassembled WGS sequence"/>
</dbReference>
<feature type="region of interest" description="Disordered" evidence="1">
    <location>
        <begin position="25"/>
        <end position="47"/>
    </location>
</feature>
<accession>A0AAV3Z8A9</accession>
<evidence type="ECO:0000256" key="1">
    <source>
        <dbReference type="SAM" id="MobiDB-lite"/>
    </source>
</evidence>
<organism evidence="3 4">
    <name type="scientific">Plakobranchus ocellatus</name>
    <dbReference type="NCBI Taxonomy" id="259542"/>
    <lineage>
        <taxon>Eukaryota</taxon>
        <taxon>Metazoa</taxon>
        <taxon>Spiralia</taxon>
        <taxon>Lophotrochozoa</taxon>
        <taxon>Mollusca</taxon>
        <taxon>Gastropoda</taxon>
        <taxon>Heterobranchia</taxon>
        <taxon>Euthyneura</taxon>
        <taxon>Panpulmonata</taxon>
        <taxon>Sacoglossa</taxon>
        <taxon>Placobranchoidea</taxon>
        <taxon>Plakobranchidae</taxon>
        <taxon>Plakobranchus</taxon>
    </lineage>
</organism>
<dbReference type="AlphaFoldDB" id="A0AAV3Z8A9"/>